<feature type="non-terminal residue" evidence="2">
    <location>
        <position position="1"/>
    </location>
</feature>
<proteinExistence type="predicted"/>
<protein>
    <submittedName>
        <fullName evidence="2">Os09g0460350 protein</fullName>
    </submittedName>
</protein>
<dbReference type="FunCoup" id="A0A0P0XN54">
    <property type="interactions" value="76"/>
</dbReference>
<evidence type="ECO:0000256" key="1">
    <source>
        <dbReference type="SAM" id="MobiDB-lite"/>
    </source>
</evidence>
<name>A0A0P0XN54_ORYSJ</name>
<accession>A0A0P0XN54</accession>
<sequence length="114" mass="13007">LGLVALRLLQEEDVPLPLRLHPRRRPAPGARRHGVVVRAVPRRQPVGLPRRHQHPLARELLQRRRARRKRVHPRVVRAAGRAGARVAPYHTGERGRGRGLPLENRAPAEPRVQQ</sequence>
<dbReference type="Gramene" id="Os09t0460350-01">
    <property type="protein sequence ID" value="Os09t0460350-01"/>
    <property type="gene ID" value="Os09g0460350"/>
</dbReference>
<dbReference type="PaxDb" id="39947-A0A0P0XN54"/>
<dbReference type="AlphaFoldDB" id="A0A0P0XN54"/>
<reference evidence="2 3" key="3">
    <citation type="journal article" date="2013" name="Rice">
        <title>Improvement of the Oryza sativa Nipponbare reference genome using next generation sequence and optical map data.</title>
        <authorList>
            <person name="Kawahara Y."/>
            <person name="de la Bastide M."/>
            <person name="Hamilton J.P."/>
            <person name="Kanamori H."/>
            <person name="McCombie W.R."/>
            <person name="Ouyang S."/>
            <person name="Schwartz D.C."/>
            <person name="Tanaka T."/>
            <person name="Wu J."/>
            <person name="Zhou S."/>
            <person name="Childs K.L."/>
            <person name="Davidson R.M."/>
            <person name="Lin H."/>
            <person name="Quesada-Ocampo L."/>
            <person name="Vaillancourt B."/>
            <person name="Sakai H."/>
            <person name="Lee S.S."/>
            <person name="Kim J."/>
            <person name="Numa H."/>
            <person name="Itoh T."/>
            <person name="Buell C.R."/>
            <person name="Matsumoto T."/>
        </authorList>
    </citation>
    <scope>NUCLEOTIDE SEQUENCE [LARGE SCALE GENOMIC DNA]</scope>
    <source>
        <strain evidence="3">cv. Nipponbare</strain>
    </source>
</reference>
<keyword evidence="3" id="KW-1185">Reference proteome</keyword>
<gene>
    <name evidence="2" type="ordered locus">Os09g0460350</name>
    <name evidence="2" type="ORF">OSNPB_090460350</name>
</gene>
<feature type="compositionally biased region" description="Low complexity" evidence="1">
    <location>
        <begin position="76"/>
        <end position="88"/>
    </location>
</feature>
<reference evidence="2 3" key="2">
    <citation type="journal article" date="2013" name="Plant Cell Physiol.">
        <title>Rice Annotation Project Database (RAP-DB): an integrative and interactive database for rice genomics.</title>
        <authorList>
            <person name="Sakai H."/>
            <person name="Lee S.S."/>
            <person name="Tanaka T."/>
            <person name="Numa H."/>
            <person name="Kim J."/>
            <person name="Kawahara Y."/>
            <person name="Wakimoto H."/>
            <person name="Yang C.C."/>
            <person name="Iwamoto M."/>
            <person name="Abe T."/>
            <person name="Yamada Y."/>
            <person name="Muto A."/>
            <person name="Inokuchi H."/>
            <person name="Ikemura T."/>
            <person name="Matsumoto T."/>
            <person name="Sasaki T."/>
            <person name="Itoh T."/>
        </authorList>
    </citation>
    <scope>NUCLEOTIDE SEQUENCE [LARGE SCALE GENOMIC DNA]</scope>
    <source>
        <strain evidence="3">cv. Nipponbare</strain>
    </source>
</reference>
<feature type="compositionally biased region" description="Basic residues" evidence="1">
    <location>
        <begin position="65"/>
        <end position="75"/>
    </location>
</feature>
<dbReference type="eggNOG" id="ENOG502R7NP">
    <property type="taxonomic scope" value="Eukaryota"/>
</dbReference>
<evidence type="ECO:0000313" key="2">
    <source>
        <dbReference type="EMBL" id="BAT08477.1"/>
    </source>
</evidence>
<evidence type="ECO:0000313" key="3">
    <source>
        <dbReference type="Proteomes" id="UP000059680"/>
    </source>
</evidence>
<dbReference type="InParanoid" id="A0A0P0XN54"/>
<organism evidence="2 3">
    <name type="scientific">Oryza sativa subsp. japonica</name>
    <name type="common">Rice</name>
    <dbReference type="NCBI Taxonomy" id="39947"/>
    <lineage>
        <taxon>Eukaryota</taxon>
        <taxon>Viridiplantae</taxon>
        <taxon>Streptophyta</taxon>
        <taxon>Embryophyta</taxon>
        <taxon>Tracheophyta</taxon>
        <taxon>Spermatophyta</taxon>
        <taxon>Magnoliopsida</taxon>
        <taxon>Liliopsida</taxon>
        <taxon>Poales</taxon>
        <taxon>Poaceae</taxon>
        <taxon>BOP clade</taxon>
        <taxon>Oryzoideae</taxon>
        <taxon>Oryzeae</taxon>
        <taxon>Oryzinae</taxon>
        <taxon>Oryza</taxon>
        <taxon>Oryza sativa</taxon>
    </lineage>
</organism>
<reference evidence="3" key="1">
    <citation type="journal article" date="2005" name="Nature">
        <title>The map-based sequence of the rice genome.</title>
        <authorList>
            <consortium name="International rice genome sequencing project (IRGSP)"/>
            <person name="Matsumoto T."/>
            <person name="Wu J."/>
            <person name="Kanamori H."/>
            <person name="Katayose Y."/>
            <person name="Fujisawa M."/>
            <person name="Namiki N."/>
            <person name="Mizuno H."/>
            <person name="Yamamoto K."/>
            <person name="Antonio B.A."/>
            <person name="Baba T."/>
            <person name="Sakata K."/>
            <person name="Nagamura Y."/>
            <person name="Aoki H."/>
            <person name="Arikawa K."/>
            <person name="Arita K."/>
            <person name="Bito T."/>
            <person name="Chiden Y."/>
            <person name="Fujitsuka N."/>
            <person name="Fukunaka R."/>
            <person name="Hamada M."/>
            <person name="Harada C."/>
            <person name="Hayashi A."/>
            <person name="Hijishita S."/>
            <person name="Honda M."/>
            <person name="Hosokawa S."/>
            <person name="Ichikawa Y."/>
            <person name="Idonuma A."/>
            <person name="Iijima M."/>
            <person name="Ikeda M."/>
            <person name="Ikeno M."/>
            <person name="Ito K."/>
            <person name="Ito S."/>
            <person name="Ito T."/>
            <person name="Ito Y."/>
            <person name="Ito Y."/>
            <person name="Iwabuchi A."/>
            <person name="Kamiya K."/>
            <person name="Karasawa W."/>
            <person name="Kurita K."/>
            <person name="Katagiri S."/>
            <person name="Kikuta A."/>
            <person name="Kobayashi H."/>
            <person name="Kobayashi N."/>
            <person name="Machita K."/>
            <person name="Maehara T."/>
            <person name="Masukawa M."/>
            <person name="Mizubayashi T."/>
            <person name="Mukai Y."/>
            <person name="Nagasaki H."/>
            <person name="Nagata Y."/>
            <person name="Naito S."/>
            <person name="Nakashima M."/>
            <person name="Nakama Y."/>
            <person name="Nakamichi Y."/>
            <person name="Nakamura M."/>
            <person name="Meguro A."/>
            <person name="Negishi M."/>
            <person name="Ohta I."/>
            <person name="Ohta T."/>
            <person name="Okamoto M."/>
            <person name="Ono N."/>
            <person name="Saji S."/>
            <person name="Sakaguchi M."/>
            <person name="Sakai K."/>
            <person name="Shibata M."/>
            <person name="Shimokawa T."/>
            <person name="Song J."/>
            <person name="Takazaki Y."/>
            <person name="Terasawa K."/>
            <person name="Tsugane M."/>
            <person name="Tsuji K."/>
            <person name="Ueda S."/>
            <person name="Waki K."/>
            <person name="Yamagata H."/>
            <person name="Yamamoto M."/>
            <person name="Yamamoto S."/>
            <person name="Yamane H."/>
            <person name="Yoshiki S."/>
            <person name="Yoshihara R."/>
            <person name="Yukawa K."/>
            <person name="Zhong H."/>
            <person name="Yano M."/>
            <person name="Yuan Q."/>
            <person name="Ouyang S."/>
            <person name="Liu J."/>
            <person name="Jones K.M."/>
            <person name="Gansberger K."/>
            <person name="Moffat K."/>
            <person name="Hill J."/>
            <person name="Bera J."/>
            <person name="Fadrosh D."/>
            <person name="Jin S."/>
            <person name="Johri S."/>
            <person name="Kim M."/>
            <person name="Overton L."/>
            <person name="Reardon M."/>
            <person name="Tsitrin T."/>
            <person name="Vuong H."/>
            <person name="Weaver B."/>
            <person name="Ciecko A."/>
            <person name="Tallon L."/>
            <person name="Jackson J."/>
            <person name="Pai G."/>
            <person name="Aken S.V."/>
            <person name="Utterback T."/>
            <person name="Reidmuller S."/>
            <person name="Feldblyum T."/>
            <person name="Hsiao J."/>
            <person name="Zismann V."/>
            <person name="Iobst S."/>
            <person name="de Vazeille A.R."/>
            <person name="Buell C.R."/>
            <person name="Ying K."/>
            <person name="Li Y."/>
            <person name="Lu T."/>
            <person name="Huang Y."/>
            <person name="Zhao Q."/>
            <person name="Feng Q."/>
            <person name="Zhang L."/>
            <person name="Zhu J."/>
            <person name="Weng Q."/>
            <person name="Mu J."/>
            <person name="Lu Y."/>
            <person name="Fan D."/>
            <person name="Liu Y."/>
            <person name="Guan J."/>
            <person name="Zhang Y."/>
            <person name="Yu S."/>
            <person name="Liu X."/>
            <person name="Zhang Y."/>
            <person name="Hong G."/>
            <person name="Han B."/>
            <person name="Choisne N."/>
            <person name="Demange N."/>
            <person name="Orjeda G."/>
            <person name="Samain S."/>
            <person name="Cattolico L."/>
            <person name="Pelletier E."/>
            <person name="Couloux A."/>
            <person name="Segurens B."/>
            <person name="Wincker P."/>
            <person name="D'Hont A."/>
            <person name="Scarpelli C."/>
            <person name="Weissenbach J."/>
            <person name="Salanoubat M."/>
            <person name="Quetier F."/>
            <person name="Yu Y."/>
            <person name="Kim H.R."/>
            <person name="Rambo T."/>
            <person name="Currie J."/>
            <person name="Collura K."/>
            <person name="Luo M."/>
            <person name="Yang T."/>
            <person name="Ammiraju J.S.S."/>
            <person name="Engler F."/>
            <person name="Soderlund C."/>
            <person name="Wing R.A."/>
            <person name="Palmer L.E."/>
            <person name="de la Bastide M."/>
            <person name="Spiegel L."/>
            <person name="Nascimento L."/>
            <person name="Zutavern T."/>
            <person name="O'Shaughnessy A."/>
            <person name="Dike S."/>
            <person name="Dedhia N."/>
            <person name="Preston R."/>
            <person name="Balija V."/>
            <person name="McCombie W.R."/>
            <person name="Chow T."/>
            <person name="Chen H."/>
            <person name="Chung M."/>
            <person name="Chen C."/>
            <person name="Shaw J."/>
            <person name="Wu H."/>
            <person name="Hsiao K."/>
            <person name="Chao Y."/>
            <person name="Chu M."/>
            <person name="Cheng C."/>
            <person name="Hour A."/>
            <person name="Lee P."/>
            <person name="Lin S."/>
            <person name="Lin Y."/>
            <person name="Liou J."/>
            <person name="Liu S."/>
            <person name="Hsing Y."/>
            <person name="Raghuvanshi S."/>
            <person name="Mohanty A."/>
            <person name="Bharti A.K."/>
            <person name="Gaur A."/>
            <person name="Gupta V."/>
            <person name="Kumar D."/>
            <person name="Ravi V."/>
            <person name="Vij S."/>
            <person name="Kapur A."/>
            <person name="Khurana P."/>
            <person name="Khurana P."/>
            <person name="Khurana J.P."/>
            <person name="Tyagi A.K."/>
            <person name="Gaikwad K."/>
            <person name="Singh A."/>
            <person name="Dalal V."/>
            <person name="Srivastava S."/>
            <person name="Dixit A."/>
            <person name="Pal A.K."/>
            <person name="Ghazi I.A."/>
            <person name="Yadav M."/>
            <person name="Pandit A."/>
            <person name="Bhargava A."/>
            <person name="Sureshbabu K."/>
            <person name="Batra K."/>
            <person name="Sharma T.R."/>
            <person name="Mohapatra T."/>
            <person name="Singh N.K."/>
            <person name="Messing J."/>
            <person name="Nelson A.B."/>
            <person name="Fuks G."/>
            <person name="Kavchok S."/>
            <person name="Keizer G."/>
            <person name="Linton E."/>
            <person name="Llaca V."/>
            <person name="Song R."/>
            <person name="Tanyolac B."/>
            <person name="Young S."/>
            <person name="Ho-Il K."/>
            <person name="Hahn J.H."/>
            <person name="Sangsakoo G."/>
            <person name="Vanavichit A."/>
            <person name="de Mattos Luiz.A.T."/>
            <person name="Zimmer P.D."/>
            <person name="Malone G."/>
            <person name="Dellagostin O."/>
            <person name="de Oliveira A.C."/>
            <person name="Bevan M."/>
            <person name="Bancroft I."/>
            <person name="Minx P."/>
            <person name="Cordum H."/>
            <person name="Wilson R."/>
            <person name="Cheng Z."/>
            <person name="Jin W."/>
            <person name="Jiang J."/>
            <person name="Leong S.A."/>
            <person name="Iwama H."/>
            <person name="Gojobori T."/>
            <person name="Itoh T."/>
            <person name="Niimura Y."/>
            <person name="Fujii Y."/>
            <person name="Habara T."/>
            <person name="Sakai H."/>
            <person name="Sato Y."/>
            <person name="Wilson G."/>
            <person name="Kumar K."/>
            <person name="McCouch S."/>
            <person name="Juretic N."/>
            <person name="Hoen D."/>
            <person name="Wright S."/>
            <person name="Bruskiewich R."/>
            <person name="Bureau T."/>
            <person name="Miyao A."/>
            <person name="Hirochika H."/>
            <person name="Nishikawa T."/>
            <person name="Kadowaki K."/>
            <person name="Sugiura M."/>
            <person name="Burr B."/>
            <person name="Sasaki T."/>
        </authorList>
    </citation>
    <scope>NUCLEOTIDE SEQUENCE [LARGE SCALE GENOMIC DNA]</scope>
    <source>
        <strain evidence="3">cv. Nipponbare</strain>
    </source>
</reference>
<feature type="region of interest" description="Disordered" evidence="1">
    <location>
        <begin position="65"/>
        <end position="114"/>
    </location>
</feature>
<dbReference type="EMBL" id="AP014965">
    <property type="protein sequence ID" value="BAT08477.1"/>
    <property type="molecule type" value="Genomic_DNA"/>
</dbReference>
<dbReference type="Proteomes" id="UP000059680">
    <property type="component" value="Chromosome 9"/>
</dbReference>